<dbReference type="EMBL" id="JAUESC010000388">
    <property type="protein sequence ID" value="KAK0572760.1"/>
    <property type="molecule type" value="Genomic_DNA"/>
</dbReference>
<feature type="transmembrane region" description="Helical" evidence="1">
    <location>
        <begin position="167"/>
        <end position="187"/>
    </location>
</feature>
<reference evidence="2" key="1">
    <citation type="journal article" date="2022" name="Plant J.">
        <title>Strategies of tolerance reflected in two North American maple genomes.</title>
        <authorList>
            <person name="McEvoy S.L."/>
            <person name="Sezen U.U."/>
            <person name="Trouern-Trend A."/>
            <person name="McMahon S.M."/>
            <person name="Schaberg P.G."/>
            <person name="Yang J."/>
            <person name="Wegrzyn J.L."/>
            <person name="Swenson N.G."/>
        </authorList>
    </citation>
    <scope>NUCLEOTIDE SEQUENCE</scope>
    <source>
        <strain evidence="2">NS2018</strain>
    </source>
</reference>
<dbReference type="PANTHER" id="PTHR35288:SF1">
    <property type="entry name" value="TAIL FIBER"/>
    <property type="match status" value="1"/>
</dbReference>
<organism evidence="2 3">
    <name type="scientific">Acer saccharum</name>
    <name type="common">Sugar maple</name>
    <dbReference type="NCBI Taxonomy" id="4024"/>
    <lineage>
        <taxon>Eukaryota</taxon>
        <taxon>Viridiplantae</taxon>
        <taxon>Streptophyta</taxon>
        <taxon>Embryophyta</taxon>
        <taxon>Tracheophyta</taxon>
        <taxon>Spermatophyta</taxon>
        <taxon>Magnoliopsida</taxon>
        <taxon>eudicotyledons</taxon>
        <taxon>Gunneridae</taxon>
        <taxon>Pentapetalae</taxon>
        <taxon>rosids</taxon>
        <taxon>malvids</taxon>
        <taxon>Sapindales</taxon>
        <taxon>Sapindaceae</taxon>
        <taxon>Hippocastanoideae</taxon>
        <taxon>Acereae</taxon>
        <taxon>Acer</taxon>
    </lineage>
</organism>
<proteinExistence type="predicted"/>
<sequence length="212" mass="22714">MATPSSSSSSKGWTSNITSIAARVYFFLILLQIPLFRVPCRSGMCSTPIHVTSSQLIASDIFPVAAVKALLYPGAIVNGLITNMTVPSWENLLSTYNLTSIKEASAVTDLHRLEVLAGSYFSVAGALVGILKPGRMGMFGTLLILWGLIKEGILGKPENTDPTKAVYVYPTMLIAVICAFSAVKYDVKKIARSAQARPIAKPMTSSSKAKLK</sequence>
<evidence type="ECO:0000313" key="2">
    <source>
        <dbReference type="EMBL" id="KAK0572760.1"/>
    </source>
</evidence>
<keyword evidence="3" id="KW-1185">Reference proteome</keyword>
<protein>
    <submittedName>
        <fullName evidence="2">Uncharacterized protein</fullName>
    </submittedName>
</protein>
<name>A0AA39RG46_ACESA</name>
<comment type="caution">
    <text evidence="2">The sequence shown here is derived from an EMBL/GenBank/DDBJ whole genome shotgun (WGS) entry which is preliminary data.</text>
</comment>
<evidence type="ECO:0000313" key="3">
    <source>
        <dbReference type="Proteomes" id="UP001168877"/>
    </source>
</evidence>
<reference evidence="2" key="2">
    <citation type="submission" date="2023-06" db="EMBL/GenBank/DDBJ databases">
        <authorList>
            <person name="Swenson N.G."/>
            <person name="Wegrzyn J.L."/>
            <person name="Mcevoy S.L."/>
        </authorList>
    </citation>
    <scope>NUCLEOTIDE SEQUENCE</scope>
    <source>
        <strain evidence="2">NS2018</strain>
        <tissue evidence="2">Leaf</tissue>
    </source>
</reference>
<keyword evidence="1" id="KW-0472">Membrane</keyword>
<feature type="transmembrane region" description="Helical" evidence="1">
    <location>
        <begin position="20"/>
        <end position="40"/>
    </location>
</feature>
<keyword evidence="1" id="KW-1133">Transmembrane helix</keyword>
<evidence type="ECO:0000256" key="1">
    <source>
        <dbReference type="SAM" id="Phobius"/>
    </source>
</evidence>
<keyword evidence="1" id="KW-0812">Transmembrane</keyword>
<gene>
    <name evidence="2" type="ORF">LWI29_036869</name>
</gene>
<dbReference type="AlphaFoldDB" id="A0AA39RG46"/>
<accession>A0AA39RG46</accession>
<dbReference type="Proteomes" id="UP001168877">
    <property type="component" value="Unassembled WGS sequence"/>
</dbReference>
<feature type="transmembrane region" description="Helical" evidence="1">
    <location>
        <begin position="138"/>
        <end position="155"/>
    </location>
</feature>
<dbReference type="PANTHER" id="PTHR35288">
    <property type="entry name" value="TAIL FIBER"/>
    <property type="match status" value="1"/>
</dbReference>